<gene>
    <name evidence="2" type="ORF">B9Z19DRAFT_1076699</name>
</gene>
<protein>
    <submittedName>
        <fullName evidence="2">Uncharacterized protein</fullName>
    </submittedName>
</protein>
<organism evidence="2 3">
    <name type="scientific">Tuber borchii</name>
    <name type="common">White truffle</name>
    <dbReference type="NCBI Taxonomy" id="42251"/>
    <lineage>
        <taxon>Eukaryota</taxon>
        <taxon>Fungi</taxon>
        <taxon>Dikarya</taxon>
        <taxon>Ascomycota</taxon>
        <taxon>Pezizomycotina</taxon>
        <taxon>Pezizomycetes</taxon>
        <taxon>Pezizales</taxon>
        <taxon>Tuberaceae</taxon>
        <taxon>Tuber</taxon>
    </lineage>
</organism>
<proteinExistence type="predicted"/>
<dbReference type="Proteomes" id="UP000244722">
    <property type="component" value="Unassembled WGS sequence"/>
</dbReference>
<evidence type="ECO:0000256" key="1">
    <source>
        <dbReference type="SAM" id="MobiDB-lite"/>
    </source>
</evidence>
<sequence length="254" mass="27955">MSWSRRSNRHNRASVYEDEFDDDWAARDQPSGSYSGYAAGNSHSQHGSYNPGYGGSSYTSQNSQRGSYNPGYGGSSYTSQNSYSNHGGADPNYGRSQQQQYQEQSGGHGSQRSQGYDSEEEEDFEARSQIRLFKDQSVRDTRKASNSPIETEVSGSGILNHVSTQGHLHNTESRLYGAFSQNHFADTTGQGHGNLTGSTFVPNVGNSLGSRSRAQEEGARTLARQVEREGSYRARESSHGNRYRSQYSSGGGYY</sequence>
<feature type="compositionally biased region" description="Basic and acidic residues" evidence="1">
    <location>
        <begin position="125"/>
        <end position="143"/>
    </location>
</feature>
<feature type="region of interest" description="Disordered" evidence="1">
    <location>
        <begin position="1"/>
        <end position="157"/>
    </location>
</feature>
<dbReference type="STRING" id="42251.A0A2T7A1S8"/>
<feature type="compositionally biased region" description="Low complexity" evidence="1">
    <location>
        <begin position="31"/>
        <end position="40"/>
    </location>
</feature>
<evidence type="ECO:0000313" key="3">
    <source>
        <dbReference type="Proteomes" id="UP000244722"/>
    </source>
</evidence>
<feature type="compositionally biased region" description="Basic residues" evidence="1">
    <location>
        <begin position="1"/>
        <end position="12"/>
    </location>
</feature>
<evidence type="ECO:0000313" key="2">
    <source>
        <dbReference type="EMBL" id="PUU81677.1"/>
    </source>
</evidence>
<reference evidence="2 3" key="1">
    <citation type="submission" date="2017-04" db="EMBL/GenBank/DDBJ databases">
        <title>Draft genome sequence of Tuber borchii Vittad., a whitish edible truffle.</title>
        <authorList>
            <consortium name="DOE Joint Genome Institute"/>
            <person name="Murat C."/>
            <person name="Kuo A."/>
            <person name="Barry K.W."/>
            <person name="Clum A."/>
            <person name="Dockter R.B."/>
            <person name="Fauchery L."/>
            <person name="Iotti M."/>
            <person name="Kohler A."/>
            <person name="Labutti K."/>
            <person name="Lindquist E.A."/>
            <person name="Lipzen A."/>
            <person name="Ohm R.A."/>
            <person name="Wang M."/>
            <person name="Grigoriev I.V."/>
            <person name="Zambonelli A."/>
            <person name="Martin F.M."/>
        </authorList>
    </citation>
    <scope>NUCLEOTIDE SEQUENCE [LARGE SCALE GENOMIC DNA]</scope>
    <source>
        <strain evidence="2 3">Tbo3840</strain>
    </source>
</reference>
<feature type="compositionally biased region" description="Low complexity" evidence="1">
    <location>
        <begin position="47"/>
        <end position="79"/>
    </location>
</feature>
<name>A0A2T7A1S8_TUBBO</name>
<keyword evidence="3" id="KW-1185">Reference proteome</keyword>
<feature type="region of interest" description="Disordered" evidence="1">
    <location>
        <begin position="207"/>
        <end position="254"/>
    </location>
</feature>
<dbReference type="AlphaFoldDB" id="A0A2T7A1S8"/>
<dbReference type="EMBL" id="NESQ01000042">
    <property type="protein sequence ID" value="PUU81677.1"/>
    <property type="molecule type" value="Genomic_DNA"/>
</dbReference>
<comment type="caution">
    <text evidence="2">The sequence shown here is derived from an EMBL/GenBank/DDBJ whole genome shotgun (WGS) entry which is preliminary data.</text>
</comment>
<feature type="compositionally biased region" description="Low complexity" evidence="1">
    <location>
        <begin position="96"/>
        <end position="115"/>
    </location>
</feature>
<accession>A0A2T7A1S8</accession>
<feature type="compositionally biased region" description="Basic and acidic residues" evidence="1">
    <location>
        <begin position="213"/>
        <end position="239"/>
    </location>
</feature>